<protein>
    <submittedName>
        <fullName evidence="7">Uncharacterized protein</fullName>
    </submittedName>
</protein>
<dbReference type="InterPro" id="IPR009332">
    <property type="entry name" value="Med22"/>
</dbReference>
<organism evidence="7 8">
    <name type="scientific">Sclerotinia nivalis</name>
    <dbReference type="NCBI Taxonomy" id="352851"/>
    <lineage>
        <taxon>Eukaryota</taxon>
        <taxon>Fungi</taxon>
        <taxon>Dikarya</taxon>
        <taxon>Ascomycota</taxon>
        <taxon>Pezizomycotina</taxon>
        <taxon>Leotiomycetes</taxon>
        <taxon>Helotiales</taxon>
        <taxon>Sclerotiniaceae</taxon>
        <taxon>Sclerotinia</taxon>
    </lineage>
</organism>
<comment type="subcellular location">
    <subcellularLocation>
        <location evidence="1">Nucleus</location>
    </subcellularLocation>
</comment>
<keyword evidence="5" id="KW-0539">Nucleus</keyword>
<comment type="caution">
    <text evidence="7">The sequence shown here is derived from an EMBL/GenBank/DDBJ whole genome shotgun (WGS) entry which is preliminary data.</text>
</comment>
<dbReference type="EMBL" id="JAPEIS010000003">
    <property type="protein sequence ID" value="KAJ8068216.1"/>
    <property type="molecule type" value="Genomic_DNA"/>
</dbReference>
<feature type="region of interest" description="Disordered" evidence="6">
    <location>
        <begin position="1"/>
        <end position="27"/>
    </location>
</feature>
<keyword evidence="4" id="KW-0804">Transcription</keyword>
<dbReference type="GO" id="GO:0016592">
    <property type="term" value="C:mediator complex"/>
    <property type="evidence" value="ECO:0007669"/>
    <property type="project" value="InterPro"/>
</dbReference>
<keyword evidence="8" id="KW-1185">Reference proteome</keyword>
<name>A0A9X0ASL9_9HELO</name>
<evidence type="ECO:0000256" key="1">
    <source>
        <dbReference type="ARBA" id="ARBA00004123"/>
    </source>
</evidence>
<dbReference type="Proteomes" id="UP001152300">
    <property type="component" value="Unassembled WGS sequence"/>
</dbReference>
<dbReference type="PANTHER" id="PTHR12434:SF6">
    <property type="entry name" value="MEDIATOR OF RNA POLYMERASE II TRANSCRIPTION SUBUNIT 22"/>
    <property type="match status" value="1"/>
</dbReference>
<evidence type="ECO:0000256" key="4">
    <source>
        <dbReference type="ARBA" id="ARBA00023163"/>
    </source>
</evidence>
<dbReference type="GO" id="GO:0003712">
    <property type="term" value="F:transcription coregulator activity"/>
    <property type="evidence" value="ECO:0007669"/>
    <property type="project" value="InterPro"/>
</dbReference>
<dbReference type="GO" id="GO:0006357">
    <property type="term" value="P:regulation of transcription by RNA polymerase II"/>
    <property type="evidence" value="ECO:0007669"/>
    <property type="project" value="InterPro"/>
</dbReference>
<proteinExistence type="inferred from homology"/>
<evidence type="ECO:0000256" key="6">
    <source>
        <dbReference type="SAM" id="MobiDB-lite"/>
    </source>
</evidence>
<dbReference type="Pfam" id="PF06179">
    <property type="entry name" value="Med22"/>
    <property type="match status" value="1"/>
</dbReference>
<feature type="region of interest" description="Disordered" evidence="6">
    <location>
        <begin position="64"/>
        <end position="137"/>
    </location>
</feature>
<accession>A0A9X0ASL9</accession>
<sequence>MSDPNFYGPPGDAFRLRRPSNESAVSNTTDDFFDALLSGRSIPWGGGEPFPDLSQPVAYDVEMASSSTLASNESVDENAPSSSSPGEVAATTSRPNLLHPSVSRLSSKKSATTITTDGTLQPESDDEITPSSSSPKQVILVNPPAAVAIVRKSKANKLVDRQERAIAALLTRFKNLVVLAALPTEDAFAKETAAAEGLRMEVESNALTSAGEDLLKLTRELKELWIFGALRGIGEGEGDGEMEADSKKVAELIEKQLGKKHEQEKNKA</sequence>
<keyword evidence="3" id="KW-0805">Transcription regulation</keyword>
<evidence type="ECO:0000313" key="7">
    <source>
        <dbReference type="EMBL" id="KAJ8068216.1"/>
    </source>
</evidence>
<dbReference type="AlphaFoldDB" id="A0A9X0ASL9"/>
<evidence type="ECO:0000256" key="2">
    <source>
        <dbReference type="ARBA" id="ARBA00005942"/>
    </source>
</evidence>
<reference evidence="7" key="1">
    <citation type="submission" date="2022-11" db="EMBL/GenBank/DDBJ databases">
        <title>Genome Resource of Sclerotinia nivalis Strain SnTB1, a Plant Pathogen Isolated from American Ginseng.</title>
        <authorList>
            <person name="Fan S."/>
        </authorList>
    </citation>
    <scope>NUCLEOTIDE SEQUENCE</scope>
    <source>
        <strain evidence="7">SnTB1</strain>
    </source>
</reference>
<feature type="compositionally biased region" description="Polar residues" evidence="6">
    <location>
        <begin position="103"/>
        <end position="122"/>
    </location>
</feature>
<evidence type="ECO:0000256" key="5">
    <source>
        <dbReference type="ARBA" id="ARBA00023242"/>
    </source>
</evidence>
<feature type="compositionally biased region" description="Polar residues" evidence="6">
    <location>
        <begin position="64"/>
        <end position="95"/>
    </location>
</feature>
<evidence type="ECO:0000313" key="8">
    <source>
        <dbReference type="Proteomes" id="UP001152300"/>
    </source>
</evidence>
<dbReference type="PANTHER" id="PTHR12434">
    <property type="entry name" value="MEDIATOR OF RNA POLYMERASE II TRANSCRIPTION SUBUNIT 22"/>
    <property type="match status" value="1"/>
</dbReference>
<comment type="similarity">
    <text evidence="2">Belongs to the Mediator complex subunit 22 family.</text>
</comment>
<gene>
    <name evidence="7" type="ORF">OCU04_003785</name>
</gene>
<evidence type="ECO:0000256" key="3">
    <source>
        <dbReference type="ARBA" id="ARBA00023015"/>
    </source>
</evidence>
<dbReference type="OrthoDB" id="203279at2759"/>